<dbReference type="Gene3D" id="3.40.50.720">
    <property type="entry name" value="NAD(P)-binding Rossmann-like Domain"/>
    <property type="match status" value="2"/>
</dbReference>
<dbReference type="SUPFAM" id="SSF51971">
    <property type="entry name" value="Nucleotide-binding domain"/>
    <property type="match status" value="1"/>
</dbReference>
<feature type="non-terminal residue" evidence="2">
    <location>
        <position position="1"/>
    </location>
</feature>
<name>A0A9D2DKE5_9ACTN</name>
<evidence type="ECO:0000313" key="3">
    <source>
        <dbReference type="Proteomes" id="UP000824029"/>
    </source>
</evidence>
<dbReference type="Pfam" id="PF03275">
    <property type="entry name" value="GLF"/>
    <property type="match status" value="1"/>
</dbReference>
<sequence length="277" mass="31588">KGERLYQKLVDTFGENKKVPIMELREKNDPELVEVADYVYENVFLHYTMKQWGQTPDQIDPSVTGRVPVFVGDDERYFPQAPHQGMPAEGYTALFEHMLEHDLISVYLDVDARDLLTVSDTSVTVCGRPYGGEIIYTGPLDELFGLDMGALPYRTLDMVFETLDCDQFQPVGTVNYTTSEDFTRITEFKNMTGQVVPGKTTILKEYSKAYEPGSGETPYYAIIEDANLDLYRRYRARVEDLVNFHCVGRLAEYRYYDMDGVVASALDLSDEIIAQHS</sequence>
<feature type="domain" description="UDP-galactopyranose mutase C-terminal" evidence="1">
    <location>
        <begin position="43"/>
        <end position="255"/>
    </location>
</feature>
<dbReference type="PANTHER" id="PTHR21197">
    <property type="entry name" value="UDP-GALACTOPYRANOSE MUTASE"/>
    <property type="match status" value="1"/>
</dbReference>
<dbReference type="EMBL" id="DXBZ01000101">
    <property type="protein sequence ID" value="HIZ18533.1"/>
    <property type="molecule type" value="Genomic_DNA"/>
</dbReference>
<proteinExistence type="predicted"/>
<dbReference type="SUPFAM" id="SSF54373">
    <property type="entry name" value="FAD-linked reductases, C-terminal domain"/>
    <property type="match status" value="1"/>
</dbReference>
<gene>
    <name evidence="2" type="ORF">IAA22_05440</name>
</gene>
<accession>A0A9D2DKE5</accession>
<evidence type="ECO:0000313" key="2">
    <source>
        <dbReference type="EMBL" id="HIZ18533.1"/>
    </source>
</evidence>
<reference evidence="2" key="2">
    <citation type="submission" date="2021-04" db="EMBL/GenBank/DDBJ databases">
        <authorList>
            <person name="Gilroy R."/>
        </authorList>
    </citation>
    <scope>NUCLEOTIDE SEQUENCE</scope>
    <source>
        <strain evidence="2">ChiHecolR3B27-1887</strain>
    </source>
</reference>
<dbReference type="GO" id="GO:0005829">
    <property type="term" value="C:cytosol"/>
    <property type="evidence" value="ECO:0007669"/>
    <property type="project" value="TreeGrafter"/>
</dbReference>
<organism evidence="2 3">
    <name type="scientific">Candidatus Olsenella stercoravium</name>
    <dbReference type="NCBI Taxonomy" id="2838713"/>
    <lineage>
        <taxon>Bacteria</taxon>
        <taxon>Bacillati</taxon>
        <taxon>Actinomycetota</taxon>
        <taxon>Coriobacteriia</taxon>
        <taxon>Coriobacteriales</taxon>
        <taxon>Atopobiaceae</taxon>
        <taxon>Olsenella</taxon>
    </lineage>
</organism>
<dbReference type="InterPro" id="IPR015899">
    <property type="entry name" value="UDP-GalPyranose_mutase_C"/>
</dbReference>
<comment type="caution">
    <text evidence="2">The sequence shown here is derived from an EMBL/GenBank/DDBJ whole genome shotgun (WGS) entry which is preliminary data.</text>
</comment>
<dbReference type="GO" id="GO:0050660">
    <property type="term" value="F:flavin adenine dinucleotide binding"/>
    <property type="evidence" value="ECO:0007669"/>
    <property type="project" value="TreeGrafter"/>
</dbReference>
<dbReference type="PANTHER" id="PTHR21197:SF0">
    <property type="entry name" value="UDP-GALACTOPYRANOSE MUTASE"/>
    <property type="match status" value="1"/>
</dbReference>
<evidence type="ECO:0000259" key="1">
    <source>
        <dbReference type="Pfam" id="PF03275"/>
    </source>
</evidence>
<dbReference type="Proteomes" id="UP000824029">
    <property type="component" value="Unassembled WGS sequence"/>
</dbReference>
<dbReference type="GO" id="GO:0008767">
    <property type="term" value="F:UDP-galactopyranose mutase activity"/>
    <property type="evidence" value="ECO:0007669"/>
    <property type="project" value="InterPro"/>
</dbReference>
<dbReference type="AlphaFoldDB" id="A0A9D2DKE5"/>
<protein>
    <submittedName>
        <fullName evidence="2">UDP-galactopyranose mutase</fullName>
    </submittedName>
</protein>
<reference evidence="2" key="1">
    <citation type="journal article" date="2021" name="PeerJ">
        <title>Extensive microbial diversity within the chicken gut microbiome revealed by metagenomics and culture.</title>
        <authorList>
            <person name="Gilroy R."/>
            <person name="Ravi A."/>
            <person name="Getino M."/>
            <person name="Pursley I."/>
            <person name="Horton D.L."/>
            <person name="Alikhan N.F."/>
            <person name="Baker D."/>
            <person name="Gharbi K."/>
            <person name="Hall N."/>
            <person name="Watson M."/>
            <person name="Adriaenssens E.M."/>
            <person name="Foster-Nyarko E."/>
            <person name="Jarju S."/>
            <person name="Secka A."/>
            <person name="Antonio M."/>
            <person name="Oren A."/>
            <person name="Chaudhuri R.R."/>
            <person name="La Ragione R."/>
            <person name="Hildebrand F."/>
            <person name="Pallen M.J."/>
        </authorList>
    </citation>
    <scope>NUCLEOTIDE SEQUENCE</scope>
    <source>
        <strain evidence="2">ChiHecolR3B27-1887</strain>
    </source>
</reference>